<keyword evidence="9" id="KW-0862">Zinc</keyword>
<feature type="domain" description="Cysteinyl-tRNA synthetase class Ia DALR" evidence="15">
    <location>
        <begin position="268"/>
        <end position="327"/>
    </location>
</feature>
<dbReference type="InterPro" id="IPR015273">
    <property type="entry name" value="Cys-tRNA-synt_Ia_DALR"/>
</dbReference>
<dbReference type="SMART" id="SM00840">
    <property type="entry name" value="DALR_2"/>
    <property type="match status" value="1"/>
</dbReference>
<keyword evidence="12" id="KW-0030">Aminoacyl-tRNA synthetase</keyword>
<evidence type="ECO:0000313" key="17">
    <source>
        <dbReference type="Proteomes" id="UP001151699"/>
    </source>
</evidence>
<evidence type="ECO:0000256" key="11">
    <source>
        <dbReference type="ARBA" id="ARBA00022917"/>
    </source>
</evidence>
<dbReference type="SUPFAM" id="SSF47323">
    <property type="entry name" value="Anticodon-binding domain of a subclass of class I aminoacyl-tRNA synthetases"/>
    <property type="match status" value="1"/>
</dbReference>
<dbReference type="SUPFAM" id="SSF52374">
    <property type="entry name" value="Nucleotidylyl transferase"/>
    <property type="match status" value="1"/>
</dbReference>
<evidence type="ECO:0000256" key="12">
    <source>
        <dbReference type="ARBA" id="ARBA00023146"/>
    </source>
</evidence>
<evidence type="ECO:0000256" key="5">
    <source>
        <dbReference type="ARBA" id="ARBA00022490"/>
    </source>
</evidence>
<gene>
    <name evidence="16" type="primary">cysS_0</name>
    <name evidence="16" type="ORF">Bhyg_00138</name>
</gene>
<keyword evidence="8" id="KW-0547">Nucleotide-binding</keyword>
<proteinExistence type="inferred from homology"/>
<evidence type="ECO:0000256" key="1">
    <source>
        <dbReference type="ARBA" id="ARBA00001947"/>
    </source>
</evidence>
<comment type="cofactor">
    <cofactor evidence="1">
        <name>Zn(2+)</name>
        <dbReference type="ChEBI" id="CHEBI:29105"/>
    </cofactor>
</comment>
<dbReference type="EMBL" id="WJQU01000001">
    <property type="protein sequence ID" value="KAJ6644943.1"/>
    <property type="molecule type" value="Genomic_DNA"/>
</dbReference>
<evidence type="ECO:0000256" key="6">
    <source>
        <dbReference type="ARBA" id="ARBA00022598"/>
    </source>
</evidence>
<dbReference type="InterPro" id="IPR014729">
    <property type="entry name" value="Rossmann-like_a/b/a_fold"/>
</dbReference>
<evidence type="ECO:0000256" key="13">
    <source>
        <dbReference type="ARBA" id="ARBA00031499"/>
    </source>
</evidence>
<evidence type="ECO:0000256" key="2">
    <source>
        <dbReference type="ARBA" id="ARBA00004496"/>
    </source>
</evidence>
<comment type="caution">
    <text evidence="16">The sequence shown here is derived from an EMBL/GenBank/DDBJ whole genome shotgun (WGS) entry which is preliminary data.</text>
</comment>
<dbReference type="PRINTS" id="PR00983">
    <property type="entry name" value="TRNASYNTHCYS"/>
</dbReference>
<dbReference type="AlphaFoldDB" id="A0A9Q0N763"/>
<keyword evidence="7" id="KW-0479">Metal-binding</keyword>
<dbReference type="InterPro" id="IPR009080">
    <property type="entry name" value="tRNAsynth_Ia_anticodon-bd"/>
</dbReference>
<organism evidence="16 17">
    <name type="scientific">Pseudolycoriella hygida</name>
    <dbReference type="NCBI Taxonomy" id="35572"/>
    <lineage>
        <taxon>Eukaryota</taxon>
        <taxon>Metazoa</taxon>
        <taxon>Ecdysozoa</taxon>
        <taxon>Arthropoda</taxon>
        <taxon>Hexapoda</taxon>
        <taxon>Insecta</taxon>
        <taxon>Pterygota</taxon>
        <taxon>Neoptera</taxon>
        <taxon>Endopterygota</taxon>
        <taxon>Diptera</taxon>
        <taxon>Nematocera</taxon>
        <taxon>Sciaroidea</taxon>
        <taxon>Sciaridae</taxon>
        <taxon>Pseudolycoriella</taxon>
    </lineage>
</organism>
<dbReference type="InterPro" id="IPR024909">
    <property type="entry name" value="Cys-tRNA/MSH_ligase"/>
</dbReference>
<dbReference type="PANTHER" id="PTHR10890">
    <property type="entry name" value="CYSTEINYL-TRNA SYNTHETASE"/>
    <property type="match status" value="1"/>
</dbReference>
<dbReference type="Proteomes" id="UP001151699">
    <property type="component" value="Chromosome A"/>
</dbReference>
<dbReference type="PANTHER" id="PTHR10890:SF3">
    <property type="entry name" value="CYSTEINE--TRNA LIGASE, CYTOPLASMIC"/>
    <property type="match status" value="1"/>
</dbReference>
<keyword evidence="17" id="KW-1185">Reference proteome</keyword>
<dbReference type="InterPro" id="IPR015803">
    <property type="entry name" value="Cys-tRNA-ligase"/>
</dbReference>
<evidence type="ECO:0000256" key="9">
    <source>
        <dbReference type="ARBA" id="ARBA00022833"/>
    </source>
</evidence>
<evidence type="ECO:0000256" key="3">
    <source>
        <dbReference type="ARBA" id="ARBA00005594"/>
    </source>
</evidence>
<dbReference type="GO" id="GO:0046872">
    <property type="term" value="F:metal ion binding"/>
    <property type="evidence" value="ECO:0007669"/>
    <property type="project" value="UniProtKB-KW"/>
</dbReference>
<evidence type="ECO:0000256" key="8">
    <source>
        <dbReference type="ARBA" id="ARBA00022741"/>
    </source>
</evidence>
<evidence type="ECO:0000256" key="7">
    <source>
        <dbReference type="ARBA" id="ARBA00022723"/>
    </source>
</evidence>
<dbReference type="Gene3D" id="3.40.50.620">
    <property type="entry name" value="HUPs"/>
    <property type="match status" value="1"/>
</dbReference>
<name>A0A9Q0N763_9DIPT</name>
<comment type="subcellular location">
    <subcellularLocation>
        <location evidence="2">Cytoplasm</location>
    </subcellularLocation>
</comment>
<dbReference type="Gene3D" id="1.20.120.1910">
    <property type="entry name" value="Cysteine-tRNA ligase, C-terminal anti-codon recognition domain"/>
    <property type="match status" value="1"/>
</dbReference>
<reference evidence="16" key="1">
    <citation type="submission" date="2022-07" db="EMBL/GenBank/DDBJ databases">
        <authorList>
            <person name="Trinca V."/>
            <person name="Uliana J.V.C."/>
            <person name="Torres T.T."/>
            <person name="Ward R.J."/>
            <person name="Monesi N."/>
        </authorList>
    </citation>
    <scope>NUCLEOTIDE SEQUENCE</scope>
    <source>
        <strain evidence="16">HSMRA1968</strain>
        <tissue evidence="16">Whole embryos</tissue>
    </source>
</reference>
<keyword evidence="5" id="KW-0963">Cytoplasm</keyword>
<comment type="similarity">
    <text evidence="3">Belongs to the class-I aminoacyl-tRNA synthetase family.</text>
</comment>
<dbReference type="NCBIfam" id="TIGR00435">
    <property type="entry name" value="cysS"/>
    <property type="match status" value="1"/>
</dbReference>
<dbReference type="EC" id="6.1.1.16" evidence="4"/>
<evidence type="ECO:0000256" key="4">
    <source>
        <dbReference type="ARBA" id="ARBA00012832"/>
    </source>
</evidence>
<evidence type="ECO:0000256" key="10">
    <source>
        <dbReference type="ARBA" id="ARBA00022840"/>
    </source>
</evidence>
<dbReference type="GO" id="GO:0005829">
    <property type="term" value="C:cytosol"/>
    <property type="evidence" value="ECO:0007669"/>
    <property type="project" value="TreeGrafter"/>
</dbReference>
<keyword evidence="6 16" id="KW-0436">Ligase</keyword>
<dbReference type="GO" id="GO:0004817">
    <property type="term" value="F:cysteine-tRNA ligase activity"/>
    <property type="evidence" value="ECO:0007669"/>
    <property type="project" value="UniProtKB-EC"/>
</dbReference>
<sequence>MRARELNITIPQLTTEVTQEFHQNMQYLGCQPPNIEPKATMHIDVMIMIIEKLLELKHAYITDNHVYFDISTSLNYTSLSNRNLSELIDGVRKVNNLSKKQPQDFVLWKPADSNEEISASFDSPWGRGRPGWHIECSAMSYKYLGENFDIHGGGADLIFPHHTNEMAQSLCAFPNSRFAKYWVHNGFLTVNGEKMSKSLNNFFTVKDFIEKKIPGDIIRLFLISSHYHKPLDYNNKVLEDATKTINYWYRALEGLDMNHIAKVQPTDEFLSSLLDDLNTPLAIKLINDYAKLIFTTQDVEDKYSYASWLLACSNFIGLMTKSPKDWFQSLTNDEYINQLIEERRQAKLQKNWQLADQIRDNLLKDGIKLEDKEDGSVIWKKI</sequence>
<keyword evidence="11" id="KW-0648">Protein biosynthesis</keyword>
<protein>
    <recommendedName>
        <fullName evidence="14">Cysteine--tRNA ligase, cytoplasmic</fullName>
        <ecNumber evidence="4">6.1.1.16</ecNumber>
    </recommendedName>
    <alternativeName>
        <fullName evidence="13">Cysteinyl-tRNA synthetase</fullName>
    </alternativeName>
</protein>
<keyword evidence="10" id="KW-0067">ATP-binding</keyword>
<evidence type="ECO:0000313" key="16">
    <source>
        <dbReference type="EMBL" id="KAJ6644943.1"/>
    </source>
</evidence>
<dbReference type="OrthoDB" id="438179at2759"/>
<evidence type="ECO:0000259" key="15">
    <source>
        <dbReference type="SMART" id="SM00840"/>
    </source>
</evidence>
<dbReference type="InterPro" id="IPR032678">
    <property type="entry name" value="tRNA-synt_1_cat_dom"/>
</dbReference>
<dbReference type="Pfam" id="PF01406">
    <property type="entry name" value="tRNA-synt_1e"/>
    <property type="match status" value="1"/>
</dbReference>
<evidence type="ECO:0000256" key="14">
    <source>
        <dbReference type="ARBA" id="ARBA00039362"/>
    </source>
</evidence>
<accession>A0A9Q0N763</accession>
<dbReference type="GO" id="GO:0006423">
    <property type="term" value="P:cysteinyl-tRNA aminoacylation"/>
    <property type="evidence" value="ECO:0007669"/>
    <property type="project" value="InterPro"/>
</dbReference>
<dbReference type="GO" id="GO:0005524">
    <property type="term" value="F:ATP binding"/>
    <property type="evidence" value="ECO:0007669"/>
    <property type="project" value="UniProtKB-KW"/>
</dbReference>